<comment type="caution">
    <text evidence="2">The sequence shown here is derived from an EMBL/GenBank/DDBJ whole genome shotgun (WGS) entry which is preliminary data.</text>
</comment>
<name>A0A4T2BYF9_9MICO</name>
<dbReference type="AlphaFoldDB" id="A0A4T2BYF9"/>
<dbReference type="RefSeq" id="WP_136642191.1">
    <property type="nucleotide sequence ID" value="NZ_QYRT01000017.1"/>
</dbReference>
<sequence length="70" mass="7627">MNTALAAEMLDDSAPSEPGHTQPVSTPTPTASTGTEQTAERLRKILNGNPDPRDTHDRDPYPTTTLRNRI</sequence>
<evidence type="ECO:0000256" key="1">
    <source>
        <dbReference type="SAM" id="MobiDB-lite"/>
    </source>
</evidence>
<keyword evidence="3" id="KW-1185">Reference proteome</keyword>
<dbReference type="Proteomes" id="UP000306192">
    <property type="component" value="Unassembled WGS sequence"/>
</dbReference>
<protein>
    <submittedName>
        <fullName evidence="2">Uncharacterized protein</fullName>
    </submittedName>
</protein>
<gene>
    <name evidence="2" type="ORF">D4765_10170</name>
</gene>
<evidence type="ECO:0000313" key="3">
    <source>
        <dbReference type="Proteomes" id="UP000306192"/>
    </source>
</evidence>
<proteinExistence type="predicted"/>
<feature type="compositionally biased region" description="Polar residues" evidence="1">
    <location>
        <begin position="22"/>
        <end position="37"/>
    </location>
</feature>
<feature type="region of interest" description="Disordered" evidence="1">
    <location>
        <begin position="1"/>
        <end position="70"/>
    </location>
</feature>
<evidence type="ECO:0000313" key="2">
    <source>
        <dbReference type="EMBL" id="TIH36142.1"/>
    </source>
</evidence>
<organism evidence="2 3">
    <name type="scientific">Subtercola vilae</name>
    <dbReference type="NCBI Taxonomy" id="2056433"/>
    <lineage>
        <taxon>Bacteria</taxon>
        <taxon>Bacillati</taxon>
        <taxon>Actinomycetota</taxon>
        <taxon>Actinomycetes</taxon>
        <taxon>Micrococcales</taxon>
        <taxon>Microbacteriaceae</taxon>
        <taxon>Subtercola</taxon>
    </lineage>
</organism>
<reference evidence="2 3" key="1">
    <citation type="journal article" date="2019" name="Microorganisms">
        <title>Systematic Affiliation and Genome Analysis of Subtercola vilae DB165(T) with Particular Emphasis on Cold Adaptation of an Isolate from a High-Altitude Cold Volcano Lake.</title>
        <authorList>
            <person name="Villalobos A.S."/>
            <person name="Wiese J."/>
            <person name="Imhoff J.F."/>
            <person name="Dorador C."/>
            <person name="Keller A."/>
            <person name="Hentschel U."/>
        </authorList>
    </citation>
    <scope>NUCLEOTIDE SEQUENCE [LARGE SCALE GENOMIC DNA]</scope>
    <source>
        <strain evidence="2 3">DB165</strain>
    </source>
</reference>
<dbReference type="EMBL" id="QYRT01000017">
    <property type="protein sequence ID" value="TIH36142.1"/>
    <property type="molecule type" value="Genomic_DNA"/>
</dbReference>
<feature type="compositionally biased region" description="Basic and acidic residues" evidence="1">
    <location>
        <begin position="51"/>
        <end position="60"/>
    </location>
</feature>
<accession>A0A4T2BYF9</accession>